<dbReference type="InParanoid" id="A0A068UIU9"/>
<comment type="subunit">
    <text evidence="1">Component of the TIM23 complex.</text>
</comment>
<dbReference type="Gramene" id="CDP08406">
    <property type="protein sequence ID" value="CDP08406"/>
    <property type="gene ID" value="GSCOC_T00027246001"/>
</dbReference>
<dbReference type="SUPFAM" id="SSF56784">
    <property type="entry name" value="HAD-like"/>
    <property type="match status" value="1"/>
</dbReference>
<gene>
    <name evidence="3" type="ORF">GSCOC_T00027246001</name>
</gene>
<dbReference type="PhylomeDB" id="A0A068UIU9"/>
<dbReference type="GO" id="GO:0015031">
    <property type="term" value="P:protein transport"/>
    <property type="evidence" value="ECO:0007669"/>
    <property type="project" value="UniProtKB-KW"/>
</dbReference>
<dbReference type="InterPro" id="IPR004274">
    <property type="entry name" value="FCP1_dom"/>
</dbReference>
<evidence type="ECO:0000313" key="4">
    <source>
        <dbReference type="Proteomes" id="UP000295252"/>
    </source>
</evidence>
<keyword evidence="1" id="KW-0496">Mitochondrion</keyword>
<dbReference type="PROSITE" id="PS50969">
    <property type="entry name" value="FCP1"/>
    <property type="match status" value="1"/>
</dbReference>
<evidence type="ECO:0000259" key="2">
    <source>
        <dbReference type="PROSITE" id="PS50969"/>
    </source>
</evidence>
<dbReference type="InterPro" id="IPR050365">
    <property type="entry name" value="TIM50"/>
</dbReference>
<proteinExistence type="inferred from homology"/>
<keyword evidence="1" id="KW-0809">Transit peptide</keyword>
<keyword evidence="1" id="KW-0653">Protein transport</keyword>
<dbReference type="InterPro" id="IPR023214">
    <property type="entry name" value="HAD_sf"/>
</dbReference>
<keyword evidence="1" id="KW-0811">Translocation</keyword>
<organism evidence="3 4">
    <name type="scientific">Coffea canephora</name>
    <name type="common">Robusta coffee</name>
    <dbReference type="NCBI Taxonomy" id="49390"/>
    <lineage>
        <taxon>Eukaryota</taxon>
        <taxon>Viridiplantae</taxon>
        <taxon>Streptophyta</taxon>
        <taxon>Embryophyta</taxon>
        <taxon>Tracheophyta</taxon>
        <taxon>Spermatophyta</taxon>
        <taxon>Magnoliopsida</taxon>
        <taxon>eudicotyledons</taxon>
        <taxon>Gunneridae</taxon>
        <taxon>Pentapetalae</taxon>
        <taxon>asterids</taxon>
        <taxon>lamiids</taxon>
        <taxon>Gentianales</taxon>
        <taxon>Rubiaceae</taxon>
        <taxon>Ixoroideae</taxon>
        <taxon>Gardenieae complex</taxon>
        <taxon>Bertiereae - Coffeeae clade</taxon>
        <taxon>Coffeeae</taxon>
        <taxon>Coffea</taxon>
    </lineage>
</organism>
<comment type="function">
    <text evidence="1">Essential component of the TIM23 complex, a complex that mediates the translocation of transit peptide-containing proteins across the mitochondrial inner membrane.</text>
</comment>
<comment type="similarity">
    <text evidence="1">Belongs to the TIM50 family.</text>
</comment>
<accession>A0A068UIU9</accession>
<name>A0A068UIU9_COFCA</name>
<dbReference type="Gene3D" id="3.40.50.1000">
    <property type="entry name" value="HAD superfamily/HAD-like"/>
    <property type="match status" value="1"/>
</dbReference>
<dbReference type="AlphaFoldDB" id="A0A068UIU9"/>
<dbReference type="InterPro" id="IPR036412">
    <property type="entry name" value="HAD-like_sf"/>
</dbReference>
<keyword evidence="4" id="KW-1185">Reference proteome</keyword>
<dbReference type="GO" id="GO:0005744">
    <property type="term" value="C:TIM23 mitochondrial import inner membrane translocase complex"/>
    <property type="evidence" value="ECO:0007669"/>
    <property type="project" value="UniProtKB-UniRule"/>
</dbReference>
<protein>
    <recommendedName>
        <fullName evidence="1">Mitochondrial import inner membrane translocase subunit TIM50</fullName>
    </recommendedName>
</protein>
<feature type="domain" description="FCP1 homology" evidence="2">
    <location>
        <begin position="48"/>
        <end position="220"/>
    </location>
</feature>
<evidence type="ECO:0000256" key="1">
    <source>
        <dbReference type="RuleBase" id="RU365079"/>
    </source>
</evidence>
<reference evidence="4" key="1">
    <citation type="journal article" date="2014" name="Science">
        <title>The coffee genome provides insight into the convergent evolution of caffeine biosynthesis.</title>
        <authorList>
            <person name="Denoeud F."/>
            <person name="Carretero-Paulet L."/>
            <person name="Dereeper A."/>
            <person name="Droc G."/>
            <person name="Guyot R."/>
            <person name="Pietrella M."/>
            <person name="Zheng C."/>
            <person name="Alberti A."/>
            <person name="Anthony F."/>
            <person name="Aprea G."/>
            <person name="Aury J.M."/>
            <person name="Bento P."/>
            <person name="Bernard M."/>
            <person name="Bocs S."/>
            <person name="Campa C."/>
            <person name="Cenci A."/>
            <person name="Combes M.C."/>
            <person name="Crouzillat D."/>
            <person name="Da Silva C."/>
            <person name="Daddiego L."/>
            <person name="De Bellis F."/>
            <person name="Dussert S."/>
            <person name="Garsmeur O."/>
            <person name="Gayraud T."/>
            <person name="Guignon V."/>
            <person name="Jahn K."/>
            <person name="Jamilloux V."/>
            <person name="Joet T."/>
            <person name="Labadie K."/>
            <person name="Lan T."/>
            <person name="Leclercq J."/>
            <person name="Lepelley M."/>
            <person name="Leroy T."/>
            <person name="Li L.T."/>
            <person name="Librado P."/>
            <person name="Lopez L."/>
            <person name="Munoz A."/>
            <person name="Noel B."/>
            <person name="Pallavicini A."/>
            <person name="Perrotta G."/>
            <person name="Poncet V."/>
            <person name="Pot D."/>
            <person name="Priyono X."/>
            <person name="Rigoreau M."/>
            <person name="Rouard M."/>
            <person name="Rozas J."/>
            <person name="Tranchant-Dubreuil C."/>
            <person name="VanBuren R."/>
            <person name="Zhang Q."/>
            <person name="Andrade A.C."/>
            <person name="Argout X."/>
            <person name="Bertrand B."/>
            <person name="de Kochko A."/>
            <person name="Graziosi G."/>
            <person name="Henry R.J."/>
            <person name="Jayarama X."/>
            <person name="Ming R."/>
            <person name="Nagai C."/>
            <person name="Rounsley S."/>
            <person name="Sankoff D."/>
            <person name="Giuliano G."/>
            <person name="Albert V.A."/>
            <person name="Wincker P."/>
            <person name="Lashermes P."/>
        </authorList>
    </citation>
    <scope>NUCLEOTIDE SEQUENCE [LARGE SCALE GENOMIC DNA]</scope>
    <source>
        <strain evidence="4">cv. DH200-94</strain>
    </source>
</reference>
<dbReference type="PANTHER" id="PTHR12210">
    <property type="entry name" value="DULLARD PROTEIN PHOSPHATASE"/>
    <property type="match status" value="1"/>
</dbReference>
<dbReference type="EMBL" id="HG739116">
    <property type="protein sequence ID" value="CDP08406.1"/>
    <property type="molecule type" value="Genomic_DNA"/>
</dbReference>
<dbReference type="OrthoDB" id="1711508at2759"/>
<dbReference type="SMART" id="SM00577">
    <property type="entry name" value="CPDc"/>
    <property type="match status" value="1"/>
</dbReference>
<evidence type="ECO:0000313" key="3">
    <source>
        <dbReference type="EMBL" id="CDP08406.1"/>
    </source>
</evidence>
<dbReference type="Proteomes" id="UP000295252">
    <property type="component" value="Chromosome IX"/>
</dbReference>
<dbReference type="Pfam" id="PF03031">
    <property type="entry name" value="NIF"/>
    <property type="match status" value="1"/>
</dbReference>
<keyword evidence="1" id="KW-0813">Transport</keyword>
<comment type="subcellular location">
    <subcellularLocation>
        <location evidence="1">Mitochondrion inner membrane</location>
        <topology evidence="1">Single-pass membrane protein</topology>
    </subcellularLocation>
</comment>
<sequence length="227" mass="26109">MLLPFTSVGHIRFDREIHPRHVIVLWQFFFATETTGPCSSITEGPSTKGSNKKLLILDLNGVVMANALGRRTRNRDFNFRPHCFAFLQFCFSYFDVAVWSSKQRHNIEPVLESLSTLLKQNIKDKLIFVWDQSRCIVAKTRLKENADKKVMFKELKSVWADYRSYNSSNTILVDDSPYKSFINSISIPDHPIAFGTYASIPVQMKLIHPEGGFVKYLKKLADTQNVQ</sequence>